<dbReference type="PANTHER" id="PTHR30154:SF0">
    <property type="entry name" value="LEUCINE-RESPONSIVE REGULATORY PROTEIN"/>
    <property type="match status" value="1"/>
</dbReference>
<evidence type="ECO:0000313" key="6">
    <source>
        <dbReference type="EMBL" id="SDI10942.1"/>
    </source>
</evidence>
<dbReference type="Proteomes" id="UP000199340">
    <property type="component" value="Unassembled WGS sequence"/>
</dbReference>
<evidence type="ECO:0000259" key="5">
    <source>
        <dbReference type="PROSITE" id="PS50956"/>
    </source>
</evidence>
<dbReference type="PANTHER" id="PTHR30154">
    <property type="entry name" value="LEUCINE-RESPONSIVE REGULATORY PROTEIN"/>
    <property type="match status" value="1"/>
</dbReference>
<sequence length="156" mass="17190">MPIRIETDQLDRIDHRILRILSADGRISIADLARQVGLSKSPAQVRVRKLQEHGYVLGYRAMLNPAKLGLDHVAFAEVKLTDTTEKALSAFNAAVMKVPEIEECHMIAGSFDYLIKVRTADIQSYRQVLGEVISALPHVGATSTHVSMQAVKESGL</sequence>
<dbReference type="InterPro" id="IPR019887">
    <property type="entry name" value="Tscrpt_reg_AsnC/Lrp_C"/>
</dbReference>
<dbReference type="Gene3D" id="1.10.10.10">
    <property type="entry name" value="Winged helix-like DNA-binding domain superfamily/Winged helix DNA-binding domain"/>
    <property type="match status" value="1"/>
</dbReference>
<keyword evidence="2" id="KW-0238">DNA-binding</keyword>
<evidence type="ECO:0000256" key="4">
    <source>
        <dbReference type="ARBA" id="ARBA00023163"/>
    </source>
</evidence>
<dbReference type="GO" id="GO:0043565">
    <property type="term" value="F:sequence-specific DNA binding"/>
    <property type="evidence" value="ECO:0007669"/>
    <property type="project" value="InterPro"/>
</dbReference>
<dbReference type="InterPro" id="IPR011991">
    <property type="entry name" value="ArsR-like_HTH"/>
</dbReference>
<feature type="domain" description="HTH asnC-type" evidence="5">
    <location>
        <begin position="10"/>
        <end position="71"/>
    </location>
</feature>
<evidence type="ECO:0000313" key="7">
    <source>
        <dbReference type="Proteomes" id="UP000199340"/>
    </source>
</evidence>
<gene>
    <name evidence="6" type="ORF">SAMN05421850_101673</name>
</gene>
<dbReference type="CDD" id="cd00090">
    <property type="entry name" value="HTH_ARSR"/>
    <property type="match status" value="1"/>
</dbReference>
<keyword evidence="1" id="KW-0805">Transcription regulation</keyword>
<protein>
    <submittedName>
        <fullName evidence="6">Lrp/AsnC family transcriptional regulator, leucine-responsive regulatory protein</fullName>
    </submittedName>
</protein>
<name>A0A1G8HWM7_9RHOB</name>
<dbReference type="InterPro" id="IPR019888">
    <property type="entry name" value="Tscrpt_reg_AsnC-like"/>
</dbReference>
<evidence type="ECO:0000256" key="2">
    <source>
        <dbReference type="ARBA" id="ARBA00023125"/>
    </source>
</evidence>
<dbReference type="STRING" id="490829.SAMN05421850_101673"/>
<dbReference type="InterPro" id="IPR019885">
    <property type="entry name" value="Tscrpt_reg_HTH_AsnC-type_CS"/>
</dbReference>
<keyword evidence="4" id="KW-0804">Transcription</keyword>
<dbReference type="Pfam" id="PF01037">
    <property type="entry name" value="AsnC_trans_reg"/>
    <property type="match status" value="1"/>
</dbReference>
<keyword evidence="7" id="KW-1185">Reference proteome</keyword>
<dbReference type="InterPro" id="IPR036388">
    <property type="entry name" value="WH-like_DNA-bd_sf"/>
</dbReference>
<dbReference type="InterPro" id="IPR000485">
    <property type="entry name" value="AsnC-type_HTH_dom"/>
</dbReference>
<keyword evidence="3" id="KW-0010">Activator</keyword>
<organism evidence="6 7">
    <name type="scientific">Lutimaribacter saemankumensis</name>
    <dbReference type="NCBI Taxonomy" id="490829"/>
    <lineage>
        <taxon>Bacteria</taxon>
        <taxon>Pseudomonadati</taxon>
        <taxon>Pseudomonadota</taxon>
        <taxon>Alphaproteobacteria</taxon>
        <taxon>Rhodobacterales</taxon>
        <taxon>Roseobacteraceae</taxon>
        <taxon>Lutimaribacter</taxon>
    </lineage>
</organism>
<dbReference type="Gene3D" id="3.30.70.920">
    <property type="match status" value="1"/>
</dbReference>
<dbReference type="GO" id="GO:0005829">
    <property type="term" value="C:cytosol"/>
    <property type="evidence" value="ECO:0007669"/>
    <property type="project" value="TreeGrafter"/>
</dbReference>
<dbReference type="PRINTS" id="PR00033">
    <property type="entry name" value="HTHASNC"/>
</dbReference>
<dbReference type="AlphaFoldDB" id="A0A1G8HWM7"/>
<evidence type="ECO:0000256" key="3">
    <source>
        <dbReference type="ARBA" id="ARBA00023159"/>
    </source>
</evidence>
<accession>A0A1G8HWM7</accession>
<evidence type="ECO:0000256" key="1">
    <source>
        <dbReference type="ARBA" id="ARBA00023015"/>
    </source>
</evidence>
<proteinExistence type="predicted"/>
<dbReference type="SUPFAM" id="SSF46785">
    <property type="entry name" value="Winged helix' DNA-binding domain"/>
    <property type="match status" value="1"/>
</dbReference>
<dbReference type="GO" id="GO:0006355">
    <property type="term" value="P:regulation of DNA-templated transcription"/>
    <property type="evidence" value="ECO:0007669"/>
    <property type="project" value="UniProtKB-ARBA"/>
</dbReference>
<dbReference type="GO" id="GO:0043200">
    <property type="term" value="P:response to amino acid"/>
    <property type="evidence" value="ECO:0007669"/>
    <property type="project" value="TreeGrafter"/>
</dbReference>
<dbReference type="SUPFAM" id="SSF54909">
    <property type="entry name" value="Dimeric alpha+beta barrel"/>
    <property type="match status" value="1"/>
</dbReference>
<reference evidence="6 7" key="1">
    <citation type="submission" date="2016-10" db="EMBL/GenBank/DDBJ databases">
        <authorList>
            <person name="de Groot N.N."/>
        </authorList>
    </citation>
    <scope>NUCLEOTIDE SEQUENCE [LARGE SCALE GENOMIC DNA]</scope>
    <source>
        <strain evidence="6 7">DSM 28010</strain>
    </source>
</reference>
<dbReference type="PROSITE" id="PS00519">
    <property type="entry name" value="HTH_ASNC_1"/>
    <property type="match status" value="1"/>
</dbReference>
<dbReference type="OrthoDB" id="9802341at2"/>
<dbReference type="SMART" id="SM00344">
    <property type="entry name" value="HTH_ASNC"/>
    <property type="match status" value="1"/>
</dbReference>
<dbReference type="InterPro" id="IPR011008">
    <property type="entry name" value="Dimeric_a/b-barrel"/>
</dbReference>
<dbReference type="EMBL" id="FNEB01000001">
    <property type="protein sequence ID" value="SDI10942.1"/>
    <property type="molecule type" value="Genomic_DNA"/>
</dbReference>
<dbReference type="InterPro" id="IPR036390">
    <property type="entry name" value="WH_DNA-bd_sf"/>
</dbReference>
<dbReference type="PROSITE" id="PS50956">
    <property type="entry name" value="HTH_ASNC_2"/>
    <property type="match status" value="1"/>
</dbReference>
<dbReference type="Pfam" id="PF13412">
    <property type="entry name" value="HTH_24"/>
    <property type="match status" value="1"/>
</dbReference>